<comment type="caution">
    <text evidence="1">The sequence shown here is derived from an EMBL/GenBank/DDBJ whole genome shotgun (WGS) entry which is preliminary data.</text>
</comment>
<keyword evidence="2" id="KW-1185">Reference proteome</keyword>
<dbReference type="OrthoDB" id="10623723at2759"/>
<dbReference type="Proteomes" id="UP001152300">
    <property type="component" value="Unassembled WGS sequence"/>
</dbReference>
<gene>
    <name evidence="1" type="ORF">OCU04_012759</name>
</gene>
<dbReference type="EMBL" id="JAPEIS010000016">
    <property type="protein sequence ID" value="KAJ8058582.1"/>
    <property type="molecule type" value="Genomic_DNA"/>
</dbReference>
<proteinExistence type="predicted"/>
<evidence type="ECO:0000313" key="2">
    <source>
        <dbReference type="Proteomes" id="UP001152300"/>
    </source>
</evidence>
<organism evidence="1 2">
    <name type="scientific">Sclerotinia nivalis</name>
    <dbReference type="NCBI Taxonomy" id="352851"/>
    <lineage>
        <taxon>Eukaryota</taxon>
        <taxon>Fungi</taxon>
        <taxon>Dikarya</taxon>
        <taxon>Ascomycota</taxon>
        <taxon>Pezizomycotina</taxon>
        <taxon>Leotiomycetes</taxon>
        <taxon>Helotiales</taxon>
        <taxon>Sclerotiniaceae</taxon>
        <taxon>Sclerotinia</taxon>
    </lineage>
</organism>
<accession>A0A9X0A9D7</accession>
<name>A0A9X0A9D7_9HELO</name>
<evidence type="ECO:0000313" key="1">
    <source>
        <dbReference type="EMBL" id="KAJ8058582.1"/>
    </source>
</evidence>
<reference evidence="1" key="1">
    <citation type="submission" date="2022-11" db="EMBL/GenBank/DDBJ databases">
        <title>Genome Resource of Sclerotinia nivalis Strain SnTB1, a Plant Pathogen Isolated from American Ginseng.</title>
        <authorList>
            <person name="Fan S."/>
        </authorList>
    </citation>
    <scope>NUCLEOTIDE SEQUENCE</scope>
    <source>
        <strain evidence="1">SnTB1</strain>
    </source>
</reference>
<dbReference type="AlphaFoldDB" id="A0A9X0A9D7"/>
<protein>
    <submittedName>
        <fullName evidence="1">Uncharacterized protein</fullName>
    </submittedName>
</protein>
<sequence>MQQSAQQNDHQLRCDVILSPPGPHLSVIGREPAVDANPSNSNNSREKFLNTINCITESTQSQQVPTAGTPAIQITNGAVLSGYERDPIADEYAELGSSGGVKKDSESQAEACDTLHKRKRIDSFSSPNSSPSPPCLSEAFDPSKVMMAEVCKLESPFGVQLFKAMDASCLKNLEKERGWKTIPMLYLSLVVRLHLPHDGGKD</sequence>